<dbReference type="SUPFAM" id="SSF48371">
    <property type="entry name" value="ARM repeat"/>
    <property type="match status" value="1"/>
</dbReference>
<evidence type="ECO:0000256" key="3">
    <source>
        <dbReference type="SAM" id="MobiDB-lite"/>
    </source>
</evidence>
<gene>
    <name evidence="6" type="ORF">LODBEIA_P51140</name>
</gene>
<keyword evidence="4" id="KW-0472">Membrane</keyword>
<evidence type="ECO:0000259" key="5">
    <source>
        <dbReference type="Pfam" id="PF05057"/>
    </source>
</evidence>
<evidence type="ECO:0000256" key="4">
    <source>
        <dbReference type="SAM" id="Phobius"/>
    </source>
</evidence>
<reference evidence="6 7" key="1">
    <citation type="submission" date="2024-03" db="EMBL/GenBank/DDBJ databases">
        <authorList>
            <person name="Brejova B."/>
        </authorList>
    </citation>
    <scope>NUCLEOTIDE SEQUENCE [LARGE SCALE GENOMIC DNA]</scope>
    <source>
        <strain evidence="6 7">CBS 14171</strain>
    </source>
</reference>
<evidence type="ECO:0000313" key="7">
    <source>
        <dbReference type="Proteomes" id="UP001497383"/>
    </source>
</evidence>
<keyword evidence="4" id="KW-1133">Transmembrane helix</keyword>
<dbReference type="PANTHER" id="PTHR12482:SF24">
    <property type="entry name" value="LIPID DROPLET PHOSPHOLIPASE 1"/>
    <property type="match status" value="1"/>
</dbReference>
<dbReference type="InterPro" id="IPR007751">
    <property type="entry name" value="DUF676_lipase-like"/>
</dbReference>
<feature type="compositionally biased region" description="Basic and acidic residues" evidence="3">
    <location>
        <begin position="360"/>
        <end position="371"/>
    </location>
</feature>
<proteinExistence type="inferred from homology"/>
<evidence type="ECO:0000313" key="6">
    <source>
        <dbReference type="EMBL" id="CAK9441245.1"/>
    </source>
</evidence>
<dbReference type="Proteomes" id="UP001497383">
    <property type="component" value="Chromosome 6"/>
</dbReference>
<dbReference type="GeneID" id="92210310"/>
<dbReference type="InterPro" id="IPR044294">
    <property type="entry name" value="Lipase-like"/>
</dbReference>
<feature type="transmembrane region" description="Helical" evidence="4">
    <location>
        <begin position="255"/>
        <end position="274"/>
    </location>
</feature>
<accession>A0ABP0ZW59</accession>
<feature type="region of interest" description="Disordered" evidence="3">
    <location>
        <begin position="315"/>
        <end position="346"/>
    </location>
</feature>
<keyword evidence="7" id="KW-1185">Reference proteome</keyword>
<keyword evidence="2" id="KW-0443">Lipid metabolism</keyword>
<feature type="compositionally biased region" description="Polar residues" evidence="3">
    <location>
        <begin position="401"/>
        <end position="417"/>
    </location>
</feature>
<dbReference type="SUPFAM" id="SSF53474">
    <property type="entry name" value="alpha/beta-Hydrolases"/>
    <property type="match status" value="1"/>
</dbReference>
<keyword evidence="2" id="KW-0442">Lipid degradation</keyword>
<feature type="domain" description="DUF676" evidence="5">
    <location>
        <begin position="32"/>
        <end position="182"/>
    </location>
</feature>
<evidence type="ECO:0000256" key="2">
    <source>
        <dbReference type="ARBA" id="ARBA00022963"/>
    </source>
</evidence>
<dbReference type="InterPro" id="IPR029058">
    <property type="entry name" value="AB_hydrolase_fold"/>
</dbReference>
<evidence type="ECO:0000256" key="1">
    <source>
        <dbReference type="ARBA" id="ARBA00007920"/>
    </source>
</evidence>
<feature type="compositionally biased region" description="Acidic residues" evidence="3">
    <location>
        <begin position="372"/>
        <end position="400"/>
    </location>
</feature>
<dbReference type="Gene3D" id="3.40.50.1820">
    <property type="entry name" value="alpha/beta hydrolase"/>
    <property type="match status" value="1"/>
</dbReference>
<dbReference type="PANTHER" id="PTHR12482">
    <property type="entry name" value="LIPASE ROG1-RELATED-RELATED"/>
    <property type="match status" value="1"/>
</dbReference>
<dbReference type="EMBL" id="OZ022410">
    <property type="protein sequence ID" value="CAK9441245.1"/>
    <property type="molecule type" value="Genomic_DNA"/>
</dbReference>
<dbReference type="InterPro" id="IPR016024">
    <property type="entry name" value="ARM-type_fold"/>
</dbReference>
<feature type="region of interest" description="Disordered" evidence="3">
    <location>
        <begin position="360"/>
        <end position="428"/>
    </location>
</feature>
<keyword evidence="4" id="KW-0812">Transmembrane</keyword>
<organism evidence="6 7">
    <name type="scientific">Lodderomyces beijingensis</name>
    <dbReference type="NCBI Taxonomy" id="1775926"/>
    <lineage>
        <taxon>Eukaryota</taxon>
        <taxon>Fungi</taxon>
        <taxon>Dikarya</taxon>
        <taxon>Ascomycota</taxon>
        <taxon>Saccharomycotina</taxon>
        <taxon>Pichiomycetes</taxon>
        <taxon>Debaryomycetaceae</taxon>
        <taxon>Candida/Lodderomyces clade</taxon>
        <taxon>Lodderomyces</taxon>
    </lineage>
</organism>
<dbReference type="RefSeq" id="XP_066832052.1">
    <property type="nucleotide sequence ID" value="XM_066975411.1"/>
</dbReference>
<comment type="similarity">
    <text evidence="1">Belongs to the putative lipase ROG1 family.</text>
</comment>
<protein>
    <recommendedName>
        <fullName evidence="5">DUF676 domain-containing protein</fullName>
    </recommendedName>
</protein>
<sequence length="560" mass="64520">MQTIESFLKDSITSEITPDKISTLKPACFRFWKTYDGLDLNSRKIIQEIFYEIESLKEKNHLVVKRISFIGYSLGGLISRYVIGLLNEIGFFEQVEPVFFTTFATPHLGIEFFKKNVFDGIANHVGPYLFGKSGGQLFLADHEKLLVQLADPDKKFLQGLSKFKRHILLANVKNDRTVAFYTSFITSYSPFEDLDKVKIKYLKKLPHTRIAGKLVRPKFIDLNRSHVVPLHESRLFKGNIQEETPLIRKNKYLKILVIILLTSLFVPVWIPFIFSTSITVSIYSFVKVKIHKLPNVKHHWKRVLEYVYENSPIDPEDLKASRKSREKRSQVENHESFKGDTSHITEGTMEGMLYAEERFADRNKSQDSRANEEEEEEEEEEDDDDEDDEDDEDVDADADDSSSFSGRVSVPESQLEGQENGDFKVGNSMGPKMKKDILSGKKISTSKLVDMDYELNDKVIVEHIPTLENYTDSKLFEKRVELPLSNDKRYMMENLNKIKWIKVPVFLDVWNAHDGIVSRRGPKTNPKGAATIGLWVSVLRTYMQGEDKYRDNDSTLVDVS</sequence>
<feature type="compositionally biased region" description="Basic and acidic residues" evidence="3">
    <location>
        <begin position="327"/>
        <end position="343"/>
    </location>
</feature>
<dbReference type="Pfam" id="PF05057">
    <property type="entry name" value="DUF676"/>
    <property type="match status" value="1"/>
</dbReference>
<name>A0ABP0ZW59_9ASCO</name>